<name>A0A2G8RAJ3_9RHOB</name>
<sequence length="524" mass="58009">MSDTQARPWWHTGTIYQIYPRSFMDSNGDGIGDLAGIESKLDYLCELGIKALWISPFSPSPMKDFGYDVADYCDVDPIFGDLNAFARLADAAHARGLKILMDFVPSHTSDQHAWFRDSRSTTMSEKRDWYVWRDPKPDGSPPNNWISEFAGPAWTLDPTTGQYYLHIFLTEQPALNWHNPEVRAAMYDVMRFWFDRGVDGFRIDAFENLAPEPDRGDNLPNLEWDPKTGPARSLHGTYSKHQPQAYDVALDMRRVAEEYSPSRLLIGEIYGSIDQVMGYYGTHHDGFQLPFNFQLIEAPWTAPALAAIIAEYESKLPEGAWPNWVLGNHDRSRIASRVGAAQARNAAMLLLTLRGTPTIYQGDELGMENVTIPPDQVKDPWEVNVPGQGLGRDPVRTPLAWETGENGGFTTGTPWLPMDLSPGISVAEQTGDAASMLELHRLLLAQHVAHPALTLGDLVDVTATGPVLSYARVHGDTRLDIALNLSDAPQPMPFGGTCLISTRPAGPGAPDTLAPNEGRLMQAP</sequence>
<dbReference type="GO" id="GO:0009313">
    <property type="term" value="P:oligosaccharide catabolic process"/>
    <property type="evidence" value="ECO:0007669"/>
    <property type="project" value="TreeGrafter"/>
</dbReference>
<dbReference type="Gene3D" id="3.20.20.80">
    <property type="entry name" value="Glycosidases"/>
    <property type="match status" value="1"/>
</dbReference>
<dbReference type="InterPro" id="IPR045857">
    <property type="entry name" value="O16G_dom_2"/>
</dbReference>
<reference evidence="6 7" key="1">
    <citation type="submission" date="2013-09" db="EMBL/GenBank/DDBJ databases">
        <title>Genome sequencing of Phaeobacter antarcticus sp. nov. SM1211.</title>
        <authorList>
            <person name="Zhang X.-Y."/>
            <person name="Liu C."/>
            <person name="Chen X.-L."/>
            <person name="Xie B.-B."/>
            <person name="Qin Q.-L."/>
            <person name="Rong J.-C."/>
            <person name="Zhang Y.-Z."/>
        </authorList>
    </citation>
    <scope>NUCLEOTIDE SEQUENCE [LARGE SCALE GENOMIC DNA]</scope>
    <source>
        <strain evidence="6 7">SM1211</strain>
    </source>
</reference>
<dbReference type="AlphaFoldDB" id="A0A2G8RAJ3"/>
<evidence type="ECO:0000259" key="5">
    <source>
        <dbReference type="SMART" id="SM00642"/>
    </source>
</evidence>
<evidence type="ECO:0000256" key="1">
    <source>
        <dbReference type="ARBA" id="ARBA00008061"/>
    </source>
</evidence>
<evidence type="ECO:0000313" key="7">
    <source>
        <dbReference type="Proteomes" id="UP000231259"/>
    </source>
</evidence>
<proteinExistence type="inferred from homology"/>
<dbReference type="PANTHER" id="PTHR10357:SF179">
    <property type="entry name" value="NEUTRAL AND BASIC AMINO ACID TRANSPORT PROTEIN RBAT"/>
    <property type="match status" value="1"/>
</dbReference>
<dbReference type="Pfam" id="PF00128">
    <property type="entry name" value="Alpha-amylase"/>
    <property type="match status" value="1"/>
</dbReference>
<dbReference type="Proteomes" id="UP000231259">
    <property type="component" value="Unassembled WGS sequence"/>
</dbReference>
<keyword evidence="3" id="KW-0326">Glycosidase</keyword>
<evidence type="ECO:0000256" key="2">
    <source>
        <dbReference type="ARBA" id="ARBA00022801"/>
    </source>
</evidence>
<protein>
    <recommendedName>
        <fullName evidence="5">Glycosyl hydrolase family 13 catalytic domain-containing protein</fullName>
    </recommendedName>
</protein>
<dbReference type="GO" id="GO:0004556">
    <property type="term" value="F:alpha-amylase activity"/>
    <property type="evidence" value="ECO:0007669"/>
    <property type="project" value="TreeGrafter"/>
</dbReference>
<dbReference type="OrthoDB" id="9805159at2"/>
<gene>
    <name evidence="6" type="ORF">P775_18455</name>
</gene>
<feature type="region of interest" description="Disordered" evidence="4">
    <location>
        <begin position="503"/>
        <end position="524"/>
    </location>
</feature>
<comment type="caution">
    <text evidence="6">The sequence shown here is derived from an EMBL/GenBank/DDBJ whole genome shotgun (WGS) entry which is preliminary data.</text>
</comment>
<comment type="similarity">
    <text evidence="1">Belongs to the glycosyl hydrolase 13 family.</text>
</comment>
<keyword evidence="7" id="KW-1185">Reference proteome</keyword>
<evidence type="ECO:0000256" key="3">
    <source>
        <dbReference type="ARBA" id="ARBA00023295"/>
    </source>
</evidence>
<dbReference type="SMART" id="SM00642">
    <property type="entry name" value="Aamy"/>
    <property type="match status" value="1"/>
</dbReference>
<evidence type="ECO:0000256" key="4">
    <source>
        <dbReference type="SAM" id="MobiDB-lite"/>
    </source>
</evidence>
<keyword evidence="2" id="KW-0378">Hydrolase</keyword>
<dbReference type="CDD" id="cd11331">
    <property type="entry name" value="AmyAc_OligoGlu_like"/>
    <property type="match status" value="1"/>
</dbReference>
<feature type="domain" description="Glycosyl hydrolase family 13 catalytic" evidence="5">
    <location>
        <begin position="17"/>
        <end position="396"/>
    </location>
</feature>
<dbReference type="SUPFAM" id="SSF51445">
    <property type="entry name" value="(Trans)glycosidases"/>
    <property type="match status" value="1"/>
</dbReference>
<dbReference type="InterPro" id="IPR006047">
    <property type="entry name" value="GH13_cat_dom"/>
</dbReference>
<dbReference type="FunFam" id="3.90.400.10:FF:000002">
    <property type="entry name" value="Sucrose isomerase"/>
    <property type="match status" value="1"/>
</dbReference>
<dbReference type="RefSeq" id="WP_099912209.1">
    <property type="nucleotide sequence ID" value="NZ_AWWI01000121.1"/>
</dbReference>
<dbReference type="InterPro" id="IPR017853">
    <property type="entry name" value="GH"/>
</dbReference>
<accession>A0A2G8RAJ3</accession>
<dbReference type="EMBL" id="AWWI01000121">
    <property type="protein sequence ID" value="PIL18557.1"/>
    <property type="molecule type" value="Genomic_DNA"/>
</dbReference>
<dbReference type="Gene3D" id="3.90.400.10">
    <property type="entry name" value="Oligo-1,6-glucosidase, Domain 2"/>
    <property type="match status" value="1"/>
</dbReference>
<evidence type="ECO:0000313" key="6">
    <source>
        <dbReference type="EMBL" id="PIL18557.1"/>
    </source>
</evidence>
<dbReference type="PANTHER" id="PTHR10357">
    <property type="entry name" value="ALPHA-AMYLASE FAMILY MEMBER"/>
    <property type="match status" value="1"/>
</dbReference>
<organism evidence="6 7">
    <name type="scientific">Puniceibacterium antarcticum</name>
    <dbReference type="NCBI Taxonomy" id="1206336"/>
    <lineage>
        <taxon>Bacteria</taxon>
        <taxon>Pseudomonadati</taxon>
        <taxon>Pseudomonadota</taxon>
        <taxon>Alphaproteobacteria</taxon>
        <taxon>Rhodobacterales</taxon>
        <taxon>Paracoccaceae</taxon>
        <taxon>Puniceibacterium</taxon>
    </lineage>
</organism>